<comment type="caution">
    <text evidence="1">The sequence shown here is derived from an EMBL/GenBank/DDBJ whole genome shotgun (WGS) entry which is preliminary data.</text>
</comment>
<gene>
    <name evidence="1" type="ORF">B0H99_102303</name>
</gene>
<dbReference type="EMBL" id="PYAT01000002">
    <property type="protein sequence ID" value="PSL41619.1"/>
    <property type="molecule type" value="Genomic_DNA"/>
</dbReference>
<evidence type="ECO:0000313" key="1">
    <source>
        <dbReference type="EMBL" id="PSL41619.1"/>
    </source>
</evidence>
<reference evidence="1 2" key="1">
    <citation type="submission" date="2018-03" db="EMBL/GenBank/DDBJ databases">
        <title>Genomic Encyclopedia of Type Strains, Phase III (KMG-III): the genomes of soil and plant-associated and newly described type strains.</title>
        <authorList>
            <person name="Whitman W."/>
        </authorList>
    </citation>
    <scope>NUCLEOTIDE SEQUENCE [LARGE SCALE GENOMIC DNA]</scope>
    <source>
        <strain evidence="1 2">CGMCC 1.12259</strain>
    </source>
</reference>
<dbReference type="AlphaFoldDB" id="A0A2P8H5Z3"/>
<sequence length="155" mass="18681">MKMNFFTNDKNDIDGYREQLHHLKSRLDENVHRMTYNNQFHDAQIDFLGIKNEFNEEVEQEKLPISLECRLMDSDGEWHEIVWEEVKKFLLDYDLTRHTYWGSTTISGDGLRGLDDWMWDEITPYDEEFLSHEIILASEMKIVVHCKNIKLRQIK</sequence>
<evidence type="ECO:0000313" key="2">
    <source>
        <dbReference type="Proteomes" id="UP000242682"/>
    </source>
</evidence>
<organism evidence="1 2">
    <name type="scientific">Planomicrobium soli</name>
    <dbReference type="NCBI Taxonomy" id="1176648"/>
    <lineage>
        <taxon>Bacteria</taxon>
        <taxon>Bacillati</taxon>
        <taxon>Bacillota</taxon>
        <taxon>Bacilli</taxon>
        <taxon>Bacillales</taxon>
        <taxon>Caryophanaceae</taxon>
        <taxon>Planomicrobium</taxon>
    </lineage>
</organism>
<dbReference type="Proteomes" id="UP000242682">
    <property type="component" value="Unassembled WGS sequence"/>
</dbReference>
<protein>
    <submittedName>
        <fullName evidence="1">Uncharacterized protein</fullName>
    </submittedName>
</protein>
<proteinExistence type="predicted"/>
<keyword evidence="2" id="KW-1185">Reference proteome</keyword>
<accession>A0A2P8H5Z3</accession>
<name>A0A2P8H5Z3_9BACL</name>